<comment type="caution">
    <text evidence="1">The sequence shown here is derived from an EMBL/GenBank/DDBJ whole genome shotgun (WGS) entry which is preliminary data.</text>
</comment>
<sequence>MLQVSAGIAAHRLTAVHDVVPQHSGRPRTDAVQGLNGRRAQLLLRSSKAVLEGQQTVQYTPAP</sequence>
<organism evidence="1 2">
    <name type="scientific">Streptomyces minutiscleroticus</name>
    <dbReference type="NCBI Taxonomy" id="68238"/>
    <lineage>
        <taxon>Bacteria</taxon>
        <taxon>Bacillati</taxon>
        <taxon>Actinomycetota</taxon>
        <taxon>Actinomycetes</taxon>
        <taxon>Kitasatosporales</taxon>
        <taxon>Streptomycetaceae</taxon>
        <taxon>Streptomyces</taxon>
    </lineage>
</organism>
<proteinExistence type="predicted"/>
<dbReference type="Proteomes" id="UP000619244">
    <property type="component" value="Unassembled WGS sequence"/>
</dbReference>
<dbReference type="EMBL" id="BMVU01000091">
    <property type="protein sequence ID" value="GGY13756.1"/>
    <property type="molecule type" value="Genomic_DNA"/>
</dbReference>
<reference evidence="1" key="2">
    <citation type="submission" date="2020-09" db="EMBL/GenBank/DDBJ databases">
        <authorList>
            <person name="Sun Q."/>
            <person name="Ohkuma M."/>
        </authorList>
    </citation>
    <scope>NUCLEOTIDE SEQUENCE</scope>
    <source>
        <strain evidence="1">JCM 4790</strain>
    </source>
</reference>
<protein>
    <submittedName>
        <fullName evidence="1">Uncharacterized protein</fullName>
    </submittedName>
</protein>
<gene>
    <name evidence="1" type="ORF">GCM10010358_77490</name>
</gene>
<accession>A0A918P228</accession>
<dbReference type="AlphaFoldDB" id="A0A918P228"/>
<reference evidence="1" key="1">
    <citation type="journal article" date="2014" name="Int. J. Syst. Evol. Microbiol.">
        <title>Complete genome sequence of Corynebacterium casei LMG S-19264T (=DSM 44701T), isolated from a smear-ripened cheese.</title>
        <authorList>
            <consortium name="US DOE Joint Genome Institute (JGI-PGF)"/>
            <person name="Walter F."/>
            <person name="Albersmeier A."/>
            <person name="Kalinowski J."/>
            <person name="Ruckert C."/>
        </authorList>
    </citation>
    <scope>NUCLEOTIDE SEQUENCE</scope>
    <source>
        <strain evidence="1">JCM 4790</strain>
    </source>
</reference>
<name>A0A918P228_9ACTN</name>
<evidence type="ECO:0000313" key="1">
    <source>
        <dbReference type="EMBL" id="GGY13756.1"/>
    </source>
</evidence>
<keyword evidence="2" id="KW-1185">Reference proteome</keyword>
<evidence type="ECO:0000313" key="2">
    <source>
        <dbReference type="Proteomes" id="UP000619244"/>
    </source>
</evidence>